<sequence length="88" mass="10017">MASKFRKPLSAKVVTNLKAKAKKSKLFNLTDLKRSYRKGQGAFLRAGSRPRIPMSAWAMARVNKLIKLGRRATFDKEIIKSAVKRKKK</sequence>
<dbReference type="EMBL" id="UINC01186105">
    <property type="protein sequence ID" value="SVD98164.1"/>
    <property type="molecule type" value="Genomic_DNA"/>
</dbReference>
<dbReference type="Pfam" id="PF19141">
    <property type="entry name" value="DUF5824"/>
    <property type="match status" value="1"/>
</dbReference>
<accession>A0A382ZRQ0</accession>
<dbReference type="InterPro" id="IPR043862">
    <property type="entry name" value="DUF5824"/>
</dbReference>
<gene>
    <name evidence="2" type="ORF">METZ01_LOCUS451018</name>
</gene>
<proteinExistence type="predicted"/>
<evidence type="ECO:0000313" key="2">
    <source>
        <dbReference type="EMBL" id="SVD98164.1"/>
    </source>
</evidence>
<evidence type="ECO:0000259" key="1">
    <source>
        <dbReference type="Pfam" id="PF19141"/>
    </source>
</evidence>
<reference evidence="2" key="1">
    <citation type="submission" date="2018-05" db="EMBL/GenBank/DDBJ databases">
        <authorList>
            <person name="Lanie J.A."/>
            <person name="Ng W.-L."/>
            <person name="Kazmierczak K.M."/>
            <person name="Andrzejewski T.M."/>
            <person name="Davidsen T.M."/>
            <person name="Wayne K.J."/>
            <person name="Tettelin H."/>
            <person name="Glass J.I."/>
            <person name="Rusch D."/>
            <person name="Podicherti R."/>
            <person name="Tsui H.-C.T."/>
            <person name="Winkler M.E."/>
        </authorList>
    </citation>
    <scope>NUCLEOTIDE SEQUENCE</scope>
</reference>
<dbReference type="AlphaFoldDB" id="A0A382ZRQ0"/>
<organism evidence="2">
    <name type="scientific">marine metagenome</name>
    <dbReference type="NCBI Taxonomy" id="408172"/>
    <lineage>
        <taxon>unclassified sequences</taxon>
        <taxon>metagenomes</taxon>
        <taxon>ecological metagenomes</taxon>
    </lineage>
</organism>
<name>A0A382ZRQ0_9ZZZZ</name>
<protein>
    <recommendedName>
        <fullName evidence="1">DUF5824 domain-containing protein</fullName>
    </recommendedName>
</protein>
<feature type="domain" description="DUF5824" evidence="1">
    <location>
        <begin position="5"/>
        <end position="71"/>
    </location>
</feature>